<dbReference type="GO" id="GO:0006729">
    <property type="term" value="P:tetrahydrobiopterin biosynthetic process"/>
    <property type="evidence" value="ECO:0007669"/>
    <property type="project" value="TreeGrafter"/>
</dbReference>
<dbReference type="AlphaFoldDB" id="A0A7Y4M4N2"/>
<dbReference type="Gene3D" id="3.30.1130.10">
    <property type="match status" value="1"/>
</dbReference>
<dbReference type="GO" id="GO:0046654">
    <property type="term" value="P:tetrahydrofolate biosynthetic process"/>
    <property type="evidence" value="ECO:0007669"/>
    <property type="project" value="InterPro"/>
</dbReference>
<feature type="domain" description="GTP cyclohydrolase I" evidence="9">
    <location>
        <begin position="75"/>
        <end position="249"/>
    </location>
</feature>
<reference evidence="10 11" key="1">
    <citation type="submission" date="2020-03" db="EMBL/GenBank/DDBJ databases">
        <title>Bradyrhizobium diversity isolated from nodules of Muelleranthus trifoliolatus.</title>
        <authorList>
            <person name="Klepa M."/>
            <person name="Helene L."/>
            <person name="Hungria M."/>
        </authorList>
    </citation>
    <scope>NUCLEOTIDE SEQUENCE [LARGE SCALE GENOMIC DNA]</scope>
    <source>
        <strain evidence="10 11">WSM 1744</strain>
    </source>
</reference>
<dbReference type="Proteomes" id="UP000528734">
    <property type="component" value="Unassembled WGS sequence"/>
</dbReference>
<dbReference type="InterPro" id="IPR001474">
    <property type="entry name" value="GTP_CycHdrlase_I"/>
</dbReference>
<keyword evidence="11" id="KW-1185">Reference proteome</keyword>
<accession>A0A7Y4M4N2</accession>
<dbReference type="SUPFAM" id="SSF55620">
    <property type="entry name" value="Tetrahydrobiopterin biosynthesis enzymes-like"/>
    <property type="match status" value="1"/>
</dbReference>
<dbReference type="EMBL" id="JAAVLW010000010">
    <property type="protein sequence ID" value="NOJ50117.1"/>
    <property type="molecule type" value="Genomic_DNA"/>
</dbReference>
<keyword evidence="5" id="KW-0554">One-carbon metabolism</keyword>
<dbReference type="PANTHER" id="PTHR11109:SF7">
    <property type="entry name" value="GTP CYCLOHYDROLASE 1"/>
    <property type="match status" value="1"/>
</dbReference>
<dbReference type="GO" id="GO:0003934">
    <property type="term" value="F:GTP cyclohydrolase I activity"/>
    <property type="evidence" value="ECO:0007669"/>
    <property type="project" value="UniProtKB-EC"/>
</dbReference>
<keyword evidence="7" id="KW-0342">GTP-binding</keyword>
<evidence type="ECO:0000256" key="7">
    <source>
        <dbReference type="ARBA" id="ARBA00023134"/>
    </source>
</evidence>
<feature type="region of interest" description="Disordered" evidence="8">
    <location>
        <begin position="1"/>
        <end position="40"/>
    </location>
</feature>
<protein>
    <recommendedName>
        <fullName evidence="4">GTP cyclohydrolase I</fullName>
        <ecNumber evidence="4">3.5.4.16</ecNumber>
    </recommendedName>
</protein>
<keyword evidence="7" id="KW-0547">Nucleotide-binding</keyword>
<evidence type="ECO:0000313" key="10">
    <source>
        <dbReference type="EMBL" id="NOJ50117.1"/>
    </source>
</evidence>
<comment type="catalytic activity">
    <reaction evidence="1">
        <text>GTP + H2O = 7,8-dihydroneopterin 3'-triphosphate + formate + H(+)</text>
        <dbReference type="Rhea" id="RHEA:17473"/>
        <dbReference type="ChEBI" id="CHEBI:15377"/>
        <dbReference type="ChEBI" id="CHEBI:15378"/>
        <dbReference type="ChEBI" id="CHEBI:15740"/>
        <dbReference type="ChEBI" id="CHEBI:37565"/>
        <dbReference type="ChEBI" id="CHEBI:58462"/>
        <dbReference type="EC" id="3.5.4.16"/>
    </reaction>
</comment>
<evidence type="ECO:0000313" key="11">
    <source>
        <dbReference type="Proteomes" id="UP000528734"/>
    </source>
</evidence>
<dbReference type="InterPro" id="IPR043133">
    <property type="entry name" value="GTP-CH-I_C/QueF"/>
</dbReference>
<dbReference type="GO" id="GO:0006730">
    <property type="term" value="P:one-carbon metabolic process"/>
    <property type="evidence" value="ECO:0007669"/>
    <property type="project" value="UniProtKB-KW"/>
</dbReference>
<dbReference type="GO" id="GO:0008270">
    <property type="term" value="F:zinc ion binding"/>
    <property type="evidence" value="ECO:0007669"/>
    <property type="project" value="TreeGrafter"/>
</dbReference>
<organism evidence="10 11">
    <name type="scientific">Bradyrhizobium archetypum</name>
    <dbReference type="NCBI Taxonomy" id="2721160"/>
    <lineage>
        <taxon>Bacteria</taxon>
        <taxon>Pseudomonadati</taxon>
        <taxon>Pseudomonadota</taxon>
        <taxon>Alphaproteobacteria</taxon>
        <taxon>Hyphomicrobiales</taxon>
        <taxon>Nitrobacteraceae</taxon>
        <taxon>Bradyrhizobium</taxon>
    </lineage>
</organism>
<comment type="pathway">
    <text evidence="2">Cofactor biosynthesis; 7,8-dihydroneopterin triphosphate biosynthesis; 7,8-dihydroneopterin triphosphate from GTP: step 1/1.</text>
</comment>
<evidence type="ECO:0000256" key="5">
    <source>
        <dbReference type="ARBA" id="ARBA00022563"/>
    </source>
</evidence>
<dbReference type="GO" id="GO:0005525">
    <property type="term" value="F:GTP binding"/>
    <property type="evidence" value="ECO:0007669"/>
    <property type="project" value="UniProtKB-KW"/>
</dbReference>
<dbReference type="UniPathway" id="UPA00848">
    <property type="reaction ID" value="UER00151"/>
</dbReference>
<keyword evidence="6 10" id="KW-0378">Hydrolase</keyword>
<dbReference type="PANTHER" id="PTHR11109">
    <property type="entry name" value="GTP CYCLOHYDROLASE I"/>
    <property type="match status" value="1"/>
</dbReference>
<sequence>MRRKLNRKGGRPDYASDIPRQPGMGRNAAGDGMNNSAKKLRLPPRGAALCNEAIEGFADRAAKAAMIAEASQKLEELFDVLRIDHVNDHNTRDTPRRVAKMFVEEVLRGRYDAAPKITEFENVERCDRLIVTGPIDVRSTCAHHLMPIHGQAYIGVLPSPEGKIIGLSKYDRIVEYFCARLQIQEELVSQIGNYIVDATAPKGLAIRISAVHMCRTHRGVRASEQSRMINSAFFGEMLHNQDLKNEFLHEALALERRIGT</sequence>
<name>A0A7Y4M4N2_9BRAD</name>
<dbReference type="Gene3D" id="1.10.286.10">
    <property type="match status" value="1"/>
</dbReference>
<dbReference type="InterPro" id="IPR020602">
    <property type="entry name" value="GTP_CycHdrlase_I_dom"/>
</dbReference>
<comment type="caution">
    <text evidence="10">The sequence shown here is derived from an EMBL/GenBank/DDBJ whole genome shotgun (WGS) entry which is preliminary data.</text>
</comment>
<dbReference type="EC" id="3.5.4.16" evidence="4"/>
<dbReference type="Pfam" id="PF01227">
    <property type="entry name" value="GTP_cyclohydroI"/>
    <property type="match status" value="1"/>
</dbReference>
<evidence type="ECO:0000256" key="1">
    <source>
        <dbReference type="ARBA" id="ARBA00001052"/>
    </source>
</evidence>
<dbReference type="GO" id="GO:0005737">
    <property type="term" value="C:cytoplasm"/>
    <property type="evidence" value="ECO:0007669"/>
    <property type="project" value="TreeGrafter"/>
</dbReference>
<evidence type="ECO:0000256" key="3">
    <source>
        <dbReference type="ARBA" id="ARBA00011857"/>
    </source>
</evidence>
<dbReference type="InterPro" id="IPR043134">
    <property type="entry name" value="GTP-CH-I_N"/>
</dbReference>
<comment type="subunit">
    <text evidence="3">Toroid-shaped homodecamer, composed of two pentamers of five dimers.</text>
</comment>
<proteinExistence type="predicted"/>
<evidence type="ECO:0000256" key="8">
    <source>
        <dbReference type="SAM" id="MobiDB-lite"/>
    </source>
</evidence>
<gene>
    <name evidence="10" type="ORF">HCN50_28365</name>
</gene>
<evidence type="ECO:0000256" key="2">
    <source>
        <dbReference type="ARBA" id="ARBA00005080"/>
    </source>
</evidence>
<dbReference type="RefSeq" id="WP_171713174.1">
    <property type="nucleotide sequence ID" value="NZ_JAAVLW010000010.1"/>
</dbReference>
<evidence type="ECO:0000259" key="9">
    <source>
        <dbReference type="Pfam" id="PF01227"/>
    </source>
</evidence>
<evidence type="ECO:0000256" key="4">
    <source>
        <dbReference type="ARBA" id="ARBA00012715"/>
    </source>
</evidence>
<evidence type="ECO:0000256" key="6">
    <source>
        <dbReference type="ARBA" id="ARBA00022801"/>
    </source>
</evidence>